<feature type="region of interest" description="Disordered" evidence="4">
    <location>
        <begin position="1"/>
        <end position="61"/>
    </location>
</feature>
<dbReference type="AlphaFoldDB" id="A0A2T7PWE5"/>
<dbReference type="PANTHER" id="PTHR19857:SF8">
    <property type="entry name" value="ANGIO-ASSOCIATED MIGRATORY CELL PROTEIN"/>
    <property type="match status" value="1"/>
</dbReference>
<dbReference type="SUPFAM" id="SSF50978">
    <property type="entry name" value="WD40 repeat-like"/>
    <property type="match status" value="1"/>
</dbReference>
<organism evidence="5 6">
    <name type="scientific">Pomacea canaliculata</name>
    <name type="common">Golden apple snail</name>
    <dbReference type="NCBI Taxonomy" id="400727"/>
    <lineage>
        <taxon>Eukaryota</taxon>
        <taxon>Metazoa</taxon>
        <taxon>Spiralia</taxon>
        <taxon>Lophotrochozoa</taxon>
        <taxon>Mollusca</taxon>
        <taxon>Gastropoda</taxon>
        <taxon>Caenogastropoda</taxon>
        <taxon>Architaenioglossa</taxon>
        <taxon>Ampullarioidea</taxon>
        <taxon>Ampullariidae</taxon>
        <taxon>Pomacea</taxon>
    </lineage>
</organism>
<dbReference type="InterPro" id="IPR051179">
    <property type="entry name" value="WD_repeat_multifunction"/>
</dbReference>
<feature type="repeat" description="WD" evidence="3">
    <location>
        <begin position="204"/>
        <end position="245"/>
    </location>
</feature>
<evidence type="ECO:0000313" key="5">
    <source>
        <dbReference type="EMBL" id="PVD37710.1"/>
    </source>
</evidence>
<name>A0A2T7PWE5_POMCA</name>
<evidence type="ECO:0000256" key="4">
    <source>
        <dbReference type="SAM" id="MobiDB-lite"/>
    </source>
</evidence>
<dbReference type="STRING" id="400727.A0A2T7PWE5"/>
<feature type="compositionally biased region" description="Acidic residues" evidence="4">
    <location>
        <begin position="31"/>
        <end position="55"/>
    </location>
</feature>
<dbReference type="Gene3D" id="2.130.10.10">
    <property type="entry name" value="YVTN repeat-like/Quinoprotein amine dehydrogenase"/>
    <property type="match status" value="1"/>
</dbReference>
<reference evidence="5 6" key="1">
    <citation type="submission" date="2018-04" db="EMBL/GenBank/DDBJ databases">
        <title>The genome of golden apple snail Pomacea canaliculata provides insight into stress tolerance and invasive adaptation.</title>
        <authorList>
            <person name="Liu C."/>
            <person name="Liu B."/>
            <person name="Ren Y."/>
            <person name="Zhang Y."/>
            <person name="Wang H."/>
            <person name="Li S."/>
            <person name="Jiang F."/>
            <person name="Yin L."/>
            <person name="Zhang G."/>
            <person name="Qian W."/>
            <person name="Fan W."/>
        </authorList>
    </citation>
    <scope>NUCLEOTIDE SEQUENCE [LARGE SCALE GENOMIC DNA]</scope>
    <source>
        <strain evidence="5">SZHN2017</strain>
        <tissue evidence="5">Muscle</tissue>
    </source>
</reference>
<keyword evidence="2" id="KW-0677">Repeat</keyword>
<keyword evidence="6" id="KW-1185">Reference proteome</keyword>
<evidence type="ECO:0000256" key="2">
    <source>
        <dbReference type="ARBA" id="ARBA00022737"/>
    </source>
</evidence>
<evidence type="ECO:0000256" key="1">
    <source>
        <dbReference type="ARBA" id="ARBA00022574"/>
    </source>
</evidence>
<dbReference type="SMART" id="SM00320">
    <property type="entry name" value="WD40"/>
    <property type="match status" value="6"/>
</dbReference>
<dbReference type="EMBL" id="PZQS01000001">
    <property type="protein sequence ID" value="PVD37710.1"/>
    <property type="molecule type" value="Genomic_DNA"/>
</dbReference>
<dbReference type="InterPro" id="IPR036322">
    <property type="entry name" value="WD40_repeat_dom_sf"/>
</dbReference>
<dbReference type="InterPro" id="IPR015943">
    <property type="entry name" value="WD40/YVTN_repeat-like_dom_sf"/>
</dbReference>
<dbReference type="Pfam" id="PF00400">
    <property type="entry name" value="WD40"/>
    <property type="match status" value="3"/>
</dbReference>
<protein>
    <submittedName>
        <fullName evidence="5">Uncharacterized protein</fullName>
    </submittedName>
</protein>
<comment type="caution">
    <text evidence="5">The sequence shown here is derived from an EMBL/GenBank/DDBJ whole genome shotgun (WGS) entry which is preliminary data.</text>
</comment>
<dbReference type="Proteomes" id="UP000245119">
    <property type="component" value="Linkage Group LG1"/>
</dbReference>
<sequence>MDPNQNDEYLDADENEDDLLDERNIVRVIDLPDEGIIDSDEQDMEMGGEEEEGAEGGDQTPVEDMAAVVFRAHTEKPHPAEEPPEVYAVHVDPTHSGRVVTGGRDDAAYVWNITTGQVIFECTGHKNSVSCVGFSHDGLYVASADLDGLIRVWHCEKKELAWSFDCGSDIMWLQWHHSAHVLLVGTSDGDMWMWKIPGGECKTFQSHGTQSLCGKVLPDGKTACVGYADGVVKLWDLKENKAQFTWRHFTPAAVSGGREEDEDEEEEKAAILSIDCSPDNSLVISGCADATAKIFNSVSGMLVSSWNCAVNRDQDNAVEAVGFSPVAAYAATGTNSGAVEVWDLPKSSVRHTLQHPIVSFIES</sequence>
<dbReference type="PROSITE" id="PS50294">
    <property type="entry name" value="WD_REPEATS_REGION"/>
    <property type="match status" value="1"/>
</dbReference>
<dbReference type="PROSITE" id="PS50082">
    <property type="entry name" value="WD_REPEATS_2"/>
    <property type="match status" value="3"/>
</dbReference>
<dbReference type="PANTHER" id="PTHR19857">
    <property type="entry name" value="MITOCHONDRIAL DIVISION PROTEIN 1-RELATED"/>
    <property type="match status" value="1"/>
</dbReference>
<feature type="repeat" description="WD" evidence="3">
    <location>
        <begin position="122"/>
        <end position="153"/>
    </location>
</feature>
<feature type="compositionally biased region" description="Acidic residues" evidence="4">
    <location>
        <begin position="8"/>
        <end position="20"/>
    </location>
</feature>
<gene>
    <name evidence="5" type="ORF">C0Q70_00311</name>
</gene>
<keyword evidence="1 3" id="KW-0853">WD repeat</keyword>
<accession>A0A2T7PWE5</accession>
<evidence type="ECO:0000313" key="6">
    <source>
        <dbReference type="Proteomes" id="UP000245119"/>
    </source>
</evidence>
<evidence type="ECO:0000256" key="3">
    <source>
        <dbReference type="PROSITE-ProRule" id="PRU00221"/>
    </source>
</evidence>
<dbReference type="OrthoDB" id="10261640at2759"/>
<dbReference type="CDD" id="cd00200">
    <property type="entry name" value="WD40"/>
    <property type="match status" value="1"/>
</dbReference>
<proteinExistence type="predicted"/>
<dbReference type="InterPro" id="IPR001680">
    <property type="entry name" value="WD40_rpt"/>
</dbReference>
<feature type="repeat" description="WD" evidence="3">
    <location>
        <begin position="311"/>
        <end position="352"/>
    </location>
</feature>